<dbReference type="EMBL" id="WWBZ02000001">
    <property type="protein sequence ID" value="KAF4313988.1"/>
    <property type="molecule type" value="Genomic_DNA"/>
</dbReference>
<keyword evidence="3" id="KW-1185">Reference proteome</keyword>
<name>A0A8H4J8M1_9PEZI</name>
<gene>
    <name evidence="2" type="ORF">GTA08_BOTSDO00104</name>
</gene>
<feature type="transmembrane region" description="Helical" evidence="1">
    <location>
        <begin position="99"/>
        <end position="116"/>
    </location>
</feature>
<dbReference type="OrthoDB" id="5396681at2759"/>
<comment type="caution">
    <text evidence="2">The sequence shown here is derived from an EMBL/GenBank/DDBJ whole genome shotgun (WGS) entry which is preliminary data.</text>
</comment>
<accession>A0A8H4J8M1</accession>
<evidence type="ECO:0000256" key="1">
    <source>
        <dbReference type="SAM" id="Phobius"/>
    </source>
</evidence>
<protein>
    <recommendedName>
        <fullName evidence="4">Mg2+ transporter zinc transport protein</fullName>
    </recommendedName>
</protein>
<keyword evidence="1" id="KW-0812">Transmembrane</keyword>
<dbReference type="AlphaFoldDB" id="A0A8H4J8M1"/>
<dbReference type="Proteomes" id="UP000572817">
    <property type="component" value="Unassembled WGS sequence"/>
</dbReference>
<proteinExistence type="predicted"/>
<sequence length="117" mass="12907">MSIYEKEVAAYLGNAKYLLARVEKIAALLSDTLNLRDQATSDEQNGYVLQLTRSTVDDSITIKVITVVTLVYLPFTFVATLLSMGVFGLDASNQLTVSPQLWIFFAISIPLTLVTML</sequence>
<keyword evidence="1" id="KW-1133">Transmembrane helix</keyword>
<keyword evidence="1" id="KW-0472">Membrane</keyword>
<evidence type="ECO:0008006" key="4">
    <source>
        <dbReference type="Google" id="ProtNLM"/>
    </source>
</evidence>
<evidence type="ECO:0000313" key="3">
    <source>
        <dbReference type="Proteomes" id="UP000572817"/>
    </source>
</evidence>
<dbReference type="Gene3D" id="1.20.58.340">
    <property type="entry name" value="Magnesium transport protein CorA, transmembrane region"/>
    <property type="match status" value="1"/>
</dbReference>
<organism evidence="2 3">
    <name type="scientific">Botryosphaeria dothidea</name>
    <dbReference type="NCBI Taxonomy" id="55169"/>
    <lineage>
        <taxon>Eukaryota</taxon>
        <taxon>Fungi</taxon>
        <taxon>Dikarya</taxon>
        <taxon>Ascomycota</taxon>
        <taxon>Pezizomycotina</taxon>
        <taxon>Dothideomycetes</taxon>
        <taxon>Dothideomycetes incertae sedis</taxon>
        <taxon>Botryosphaeriales</taxon>
        <taxon>Botryosphaeriaceae</taxon>
        <taxon>Botryosphaeria</taxon>
    </lineage>
</organism>
<reference evidence="2" key="1">
    <citation type="submission" date="2020-04" db="EMBL/GenBank/DDBJ databases">
        <title>Genome Assembly and Annotation of Botryosphaeria dothidea sdau 11-99, a Latent Pathogen of Apple Fruit Ring Rot in China.</title>
        <authorList>
            <person name="Yu C."/>
            <person name="Diao Y."/>
            <person name="Lu Q."/>
            <person name="Zhao J."/>
            <person name="Cui S."/>
            <person name="Peng C."/>
            <person name="He B."/>
            <person name="Liu H."/>
        </authorList>
    </citation>
    <scope>NUCLEOTIDE SEQUENCE [LARGE SCALE GENOMIC DNA]</scope>
    <source>
        <strain evidence="2">Sdau11-99</strain>
    </source>
</reference>
<feature type="transmembrane region" description="Helical" evidence="1">
    <location>
        <begin position="60"/>
        <end position="87"/>
    </location>
</feature>
<evidence type="ECO:0000313" key="2">
    <source>
        <dbReference type="EMBL" id="KAF4313988.1"/>
    </source>
</evidence>